<protein>
    <recommendedName>
        <fullName evidence="2">CAP domain-containing protein</fullName>
    </recommendedName>
</protein>
<dbReference type="AlphaFoldDB" id="A0A6B1F7K9"/>
<comment type="caution">
    <text evidence="1">The sequence shown here is derived from an EMBL/GenBank/DDBJ whole genome shotgun (WGS) entry which is preliminary data.</text>
</comment>
<accession>A0A6B1F7K9</accession>
<dbReference type="EMBL" id="VYDO01000163">
    <property type="protein sequence ID" value="MYG38348.1"/>
    <property type="molecule type" value="Genomic_DNA"/>
</dbReference>
<organism evidence="1">
    <name type="scientific">Synechococcus sp. SB0676_bin_10</name>
    <dbReference type="NCBI Taxonomy" id="2604869"/>
    <lineage>
        <taxon>Bacteria</taxon>
        <taxon>Bacillati</taxon>
        <taxon>Cyanobacteriota</taxon>
        <taxon>Cyanophyceae</taxon>
        <taxon>Synechococcales</taxon>
        <taxon>Synechococcaceae</taxon>
        <taxon>Synechococcus</taxon>
    </lineage>
</organism>
<gene>
    <name evidence="1" type="ORF">F4162_05025</name>
</gene>
<reference evidence="1" key="1">
    <citation type="submission" date="2019-09" db="EMBL/GenBank/DDBJ databases">
        <title>Characterisation of the sponge microbiome using genome-centric metagenomics.</title>
        <authorList>
            <person name="Engelberts J.P."/>
            <person name="Robbins S.J."/>
            <person name="De Goeij J.M."/>
            <person name="Aranda M."/>
            <person name="Bell S.C."/>
            <person name="Webster N.S."/>
        </authorList>
    </citation>
    <scope>NUCLEOTIDE SEQUENCE</scope>
    <source>
        <strain evidence="1">SB0676_bin_10</strain>
    </source>
</reference>
<name>A0A6B1F7K9_9SYNE</name>
<evidence type="ECO:0000313" key="1">
    <source>
        <dbReference type="EMBL" id="MYG38348.1"/>
    </source>
</evidence>
<proteinExistence type="predicted"/>
<evidence type="ECO:0008006" key="2">
    <source>
        <dbReference type="Google" id="ProtNLM"/>
    </source>
</evidence>
<sequence length="151" mass="16589">MYDDAHADWGHRDNILAKTHWAVSIGIEFNGRRITFVQHFEGGAAQADGPPVLDQTGELCLPLNKRETRITIAYDPLPTPKTPTQIDALSSYCTGGGFTVHCPKSFAARILEPLPSGQYYPSLTANEVVAGRWIDSPICFMVTVRMGSLLK</sequence>